<dbReference type="Gene3D" id="2.40.100.10">
    <property type="entry name" value="Cyclophilin-like"/>
    <property type="match status" value="1"/>
</dbReference>
<dbReference type="Pfam" id="PF00160">
    <property type="entry name" value="Pro_isomerase"/>
    <property type="match status" value="1"/>
</dbReference>
<evidence type="ECO:0000256" key="1">
    <source>
        <dbReference type="ARBA" id="ARBA00000971"/>
    </source>
</evidence>
<feature type="domain" description="PPIase cyclophilin-type" evidence="8">
    <location>
        <begin position="506"/>
        <end position="625"/>
    </location>
</feature>
<evidence type="ECO:0000259" key="8">
    <source>
        <dbReference type="PROSITE" id="PS50072"/>
    </source>
</evidence>
<dbReference type="InterPro" id="IPR044666">
    <property type="entry name" value="Cyclophilin_A-like"/>
</dbReference>
<sequence>MSNIVENNSEEAETSQCSINDAGDEADLTSFSMHKRSRKEDAISPEPKKLRNDPTLKYERVYLRAIPKASQYEKSFMHRDTITHVLATEKDFIVTASQDGHLKFWKKKHNEGIEFVKHFRCHLKEFSDVTVNHNGSLIATCCTQDRSVKVFDVINFDMINMFKFEFNPRIVCFVHQGSDLVNALAVSDARSGNIIVVDSNGNNEPIYLLDKLHQRPVILMQYAAIPDVTISIDDMGMIEYWSGTKSNYEFPTSVDFKYKMDTDLYEFCKIKQIPRSMSISPNGRIFAIFASNCFIYIFNLLNGKIILKLDETIEKYIQMGNETKGNGLPPMEWTRRVALEKEMASRDSSVFRYIKLIFDDSSNFIIYPTPLGISVYNLVTKQLVRQIGTSENLRFFGIALCRAVPSVTEKLQGAATSVRVEAAENPNLRISEPDPMLVATAYRKNRFYLFTNVEPYTEEIDGSTSYNRDVFNEKPLKEDMITAVEYENAMQQSKLSTQAVIFTTYGDIVVELYPDKVPKTVENFCTHARRGYYNGHSFHRVIKNFMIQTGDPTGKGTGGNSIWGDDFEDEFHPQLRHDRAFRVSMANAGPNTNGSQFFITVCPAEWLDGKNTIFGQVLEGFNVVQVFFFFINIFWSESYGKRINDTSKKLLKCQTAGMTLKYQTLKS</sequence>
<dbReference type="PANTHER" id="PTHR45625">
    <property type="entry name" value="PEPTIDYL-PROLYL CIS-TRANS ISOMERASE-RELATED"/>
    <property type="match status" value="1"/>
</dbReference>
<dbReference type="PANTHER" id="PTHR45625:SF4">
    <property type="entry name" value="PEPTIDYLPROLYL ISOMERASE DOMAIN AND WD REPEAT-CONTAINING PROTEIN 1"/>
    <property type="match status" value="1"/>
</dbReference>
<dbReference type="GO" id="GO:0003755">
    <property type="term" value="F:peptidyl-prolyl cis-trans isomerase activity"/>
    <property type="evidence" value="ECO:0007669"/>
    <property type="project" value="UniProtKB-KW"/>
</dbReference>
<dbReference type="SMART" id="SM00320">
    <property type="entry name" value="WD40"/>
    <property type="match status" value="3"/>
</dbReference>
<organism evidence="9 10">
    <name type="scientific">Meloidogyne enterolobii</name>
    <name type="common">Root-knot nematode worm</name>
    <name type="synonym">Meloidogyne mayaguensis</name>
    <dbReference type="NCBI Taxonomy" id="390850"/>
    <lineage>
        <taxon>Eukaryota</taxon>
        <taxon>Metazoa</taxon>
        <taxon>Ecdysozoa</taxon>
        <taxon>Nematoda</taxon>
        <taxon>Chromadorea</taxon>
        <taxon>Rhabditida</taxon>
        <taxon>Tylenchina</taxon>
        <taxon>Tylenchomorpha</taxon>
        <taxon>Tylenchoidea</taxon>
        <taxon>Meloidogynidae</taxon>
        <taxon>Meloidogyninae</taxon>
        <taxon>Meloidogyne</taxon>
    </lineage>
</organism>
<keyword evidence="5" id="KW-0697">Rotamase</keyword>
<dbReference type="OrthoDB" id="10264753at2759"/>
<dbReference type="InterPro" id="IPR002130">
    <property type="entry name" value="Cyclophilin-type_PPIase_dom"/>
</dbReference>
<evidence type="ECO:0000256" key="5">
    <source>
        <dbReference type="ARBA" id="ARBA00023110"/>
    </source>
</evidence>
<evidence type="ECO:0000313" key="10">
    <source>
        <dbReference type="Proteomes" id="UP000580250"/>
    </source>
</evidence>
<evidence type="ECO:0000256" key="4">
    <source>
        <dbReference type="ARBA" id="ARBA00022737"/>
    </source>
</evidence>
<proteinExistence type="predicted"/>
<feature type="compositionally biased region" description="Basic and acidic residues" evidence="7">
    <location>
        <begin position="38"/>
        <end position="51"/>
    </location>
</feature>
<dbReference type="InterPro" id="IPR029000">
    <property type="entry name" value="Cyclophilin-like_dom_sf"/>
</dbReference>
<evidence type="ECO:0000313" key="9">
    <source>
        <dbReference type="EMBL" id="CAD2166763.1"/>
    </source>
</evidence>
<evidence type="ECO:0000256" key="3">
    <source>
        <dbReference type="ARBA" id="ARBA00022574"/>
    </source>
</evidence>
<dbReference type="InterPro" id="IPR001680">
    <property type="entry name" value="WD40_rpt"/>
</dbReference>
<protein>
    <recommendedName>
        <fullName evidence="2">peptidylprolyl isomerase</fullName>
        <ecNumber evidence="2">5.2.1.8</ecNumber>
    </recommendedName>
</protein>
<evidence type="ECO:0000256" key="2">
    <source>
        <dbReference type="ARBA" id="ARBA00013194"/>
    </source>
</evidence>
<dbReference type="InterPro" id="IPR036322">
    <property type="entry name" value="WD40_repeat_dom_sf"/>
</dbReference>
<dbReference type="SUPFAM" id="SSF50978">
    <property type="entry name" value="WD40 repeat-like"/>
    <property type="match status" value="1"/>
</dbReference>
<keyword evidence="3" id="KW-0853">WD repeat</keyword>
<dbReference type="Gene3D" id="2.130.10.10">
    <property type="entry name" value="YVTN repeat-like/Quinoprotein amine dehydrogenase"/>
    <property type="match status" value="1"/>
</dbReference>
<dbReference type="Proteomes" id="UP000580250">
    <property type="component" value="Unassembled WGS sequence"/>
</dbReference>
<keyword evidence="4" id="KW-0677">Repeat</keyword>
<accession>A0A6V7UY22</accession>
<name>A0A6V7UY22_MELEN</name>
<dbReference type="EMBL" id="CAJEWN010000120">
    <property type="protein sequence ID" value="CAD2166763.1"/>
    <property type="molecule type" value="Genomic_DNA"/>
</dbReference>
<reference evidence="9 10" key="1">
    <citation type="submission" date="2020-08" db="EMBL/GenBank/DDBJ databases">
        <authorList>
            <person name="Koutsovoulos G."/>
            <person name="Danchin GJ E."/>
        </authorList>
    </citation>
    <scope>NUCLEOTIDE SEQUENCE [LARGE SCALE GENOMIC DNA]</scope>
</reference>
<dbReference type="SUPFAM" id="SSF50891">
    <property type="entry name" value="Cyclophilin-like"/>
    <property type="match status" value="1"/>
</dbReference>
<dbReference type="InterPro" id="IPR015943">
    <property type="entry name" value="WD40/YVTN_repeat-like_dom_sf"/>
</dbReference>
<dbReference type="FunFam" id="2.40.100.10:FF:000003">
    <property type="entry name" value="Peptidylprolyl isomerase domain and WD repeat-containing 1"/>
    <property type="match status" value="1"/>
</dbReference>
<evidence type="ECO:0000256" key="7">
    <source>
        <dbReference type="SAM" id="MobiDB-lite"/>
    </source>
</evidence>
<keyword evidence="6" id="KW-0413">Isomerase</keyword>
<comment type="catalytic activity">
    <reaction evidence="1">
        <text>[protein]-peptidylproline (omega=180) = [protein]-peptidylproline (omega=0)</text>
        <dbReference type="Rhea" id="RHEA:16237"/>
        <dbReference type="Rhea" id="RHEA-COMP:10747"/>
        <dbReference type="Rhea" id="RHEA-COMP:10748"/>
        <dbReference type="ChEBI" id="CHEBI:83833"/>
        <dbReference type="ChEBI" id="CHEBI:83834"/>
        <dbReference type="EC" id="5.2.1.8"/>
    </reaction>
</comment>
<evidence type="ECO:0000256" key="6">
    <source>
        <dbReference type="ARBA" id="ARBA00023235"/>
    </source>
</evidence>
<dbReference type="Pfam" id="PF00400">
    <property type="entry name" value="WD40"/>
    <property type="match status" value="1"/>
</dbReference>
<feature type="region of interest" description="Disordered" evidence="7">
    <location>
        <begin position="1"/>
        <end position="51"/>
    </location>
</feature>
<dbReference type="PRINTS" id="PR00153">
    <property type="entry name" value="CSAPPISMRASE"/>
</dbReference>
<dbReference type="GO" id="GO:0005634">
    <property type="term" value="C:nucleus"/>
    <property type="evidence" value="ECO:0007669"/>
    <property type="project" value="UniProtKB-ARBA"/>
</dbReference>
<dbReference type="EC" id="5.2.1.8" evidence="2"/>
<dbReference type="PROSITE" id="PS50072">
    <property type="entry name" value="CSA_PPIASE_2"/>
    <property type="match status" value="1"/>
</dbReference>
<gene>
    <name evidence="9" type="ORF">MENT_LOCUS18082</name>
</gene>
<dbReference type="AlphaFoldDB" id="A0A6V7UY22"/>
<comment type="caution">
    <text evidence="9">The sequence shown here is derived from an EMBL/GenBank/DDBJ whole genome shotgun (WGS) entry which is preliminary data.</text>
</comment>